<accession>A0A915PRA8</accession>
<proteinExistence type="predicted"/>
<evidence type="ECO:0000313" key="1">
    <source>
        <dbReference type="Proteomes" id="UP000887581"/>
    </source>
</evidence>
<dbReference type="WBParaSite" id="sdigi.contig208.g6138.t1">
    <property type="protein sequence ID" value="sdigi.contig208.g6138.t1"/>
    <property type="gene ID" value="sdigi.contig208.g6138"/>
</dbReference>
<keyword evidence="1" id="KW-1185">Reference proteome</keyword>
<dbReference type="Proteomes" id="UP000887581">
    <property type="component" value="Unplaced"/>
</dbReference>
<protein>
    <submittedName>
        <fullName evidence="2">Uncharacterized protein</fullName>
    </submittedName>
</protein>
<sequence length="162" mass="17227">MRGVVGAGWSYLSLSRNNVPRAASCIGPLPCQTRVALVKLMQRANASQPYPYCHSQQSCTPSPSPNRATPTILGNLTESNIPLTTASTTATTTPTTTENGHEITGNVIILSEQPMMITTPPTGSLGTTQFEKVPLVQRWRPSSGSRIGKSNSLDIPVSIAHV</sequence>
<name>A0A915PRA8_9BILA</name>
<evidence type="ECO:0000313" key="2">
    <source>
        <dbReference type="WBParaSite" id="sdigi.contig208.g6138.t1"/>
    </source>
</evidence>
<dbReference type="AlphaFoldDB" id="A0A915PRA8"/>
<organism evidence="1 2">
    <name type="scientific">Setaria digitata</name>
    <dbReference type="NCBI Taxonomy" id="48799"/>
    <lineage>
        <taxon>Eukaryota</taxon>
        <taxon>Metazoa</taxon>
        <taxon>Ecdysozoa</taxon>
        <taxon>Nematoda</taxon>
        <taxon>Chromadorea</taxon>
        <taxon>Rhabditida</taxon>
        <taxon>Spirurina</taxon>
        <taxon>Spiruromorpha</taxon>
        <taxon>Filarioidea</taxon>
        <taxon>Setariidae</taxon>
        <taxon>Setaria</taxon>
    </lineage>
</organism>
<reference evidence="2" key="1">
    <citation type="submission" date="2022-11" db="UniProtKB">
        <authorList>
            <consortium name="WormBaseParasite"/>
        </authorList>
    </citation>
    <scope>IDENTIFICATION</scope>
</reference>